<dbReference type="EMBL" id="JARIHO010000160">
    <property type="protein sequence ID" value="KAJ7300582.1"/>
    <property type="molecule type" value="Genomic_DNA"/>
</dbReference>
<evidence type="ECO:0000256" key="1">
    <source>
        <dbReference type="SAM" id="MobiDB-lite"/>
    </source>
</evidence>
<proteinExistence type="predicted"/>
<keyword evidence="3" id="KW-1185">Reference proteome</keyword>
<sequence length="171" mass="18478">MYSNTASSTSHHLPLGLASESSGEEEPSSNNSDDSDEFNPPAATGLEPRAALAQYDSDDDCQRPSTPPPSRGLKPSFVDRTTGTPNTSPARKKLALTKGISATVQALADLKDSTKPTPPLFKLWAPKIMTAEEKQKLAAEQADEMREKRDEREKQGKVAKAAANEKKREAN</sequence>
<evidence type="ECO:0000313" key="2">
    <source>
        <dbReference type="EMBL" id="KAJ7300582.1"/>
    </source>
</evidence>
<feature type="region of interest" description="Disordered" evidence="1">
    <location>
        <begin position="134"/>
        <end position="171"/>
    </location>
</feature>
<comment type="caution">
    <text evidence="2">The sequence shown here is derived from an EMBL/GenBank/DDBJ whole genome shotgun (WGS) entry which is preliminary data.</text>
</comment>
<feature type="compositionally biased region" description="Polar residues" evidence="1">
    <location>
        <begin position="79"/>
        <end position="89"/>
    </location>
</feature>
<accession>A0AAD7E798</accession>
<organism evidence="2 3">
    <name type="scientific">Mycena albidolilacea</name>
    <dbReference type="NCBI Taxonomy" id="1033008"/>
    <lineage>
        <taxon>Eukaryota</taxon>
        <taxon>Fungi</taxon>
        <taxon>Dikarya</taxon>
        <taxon>Basidiomycota</taxon>
        <taxon>Agaricomycotina</taxon>
        <taxon>Agaricomycetes</taxon>
        <taxon>Agaricomycetidae</taxon>
        <taxon>Agaricales</taxon>
        <taxon>Marasmiineae</taxon>
        <taxon>Mycenaceae</taxon>
        <taxon>Mycena</taxon>
    </lineage>
</organism>
<reference evidence="2" key="1">
    <citation type="submission" date="2023-03" db="EMBL/GenBank/DDBJ databases">
        <title>Massive genome expansion in bonnet fungi (Mycena s.s.) driven by repeated elements and novel gene families across ecological guilds.</title>
        <authorList>
            <consortium name="Lawrence Berkeley National Laboratory"/>
            <person name="Harder C.B."/>
            <person name="Miyauchi S."/>
            <person name="Viragh M."/>
            <person name="Kuo A."/>
            <person name="Thoen E."/>
            <person name="Andreopoulos B."/>
            <person name="Lu D."/>
            <person name="Skrede I."/>
            <person name="Drula E."/>
            <person name="Henrissat B."/>
            <person name="Morin E."/>
            <person name="Kohler A."/>
            <person name="Barry K."/>
            <person name="LaButti K."/>
            <person name="Morin E."/>
            <person name="Salamov A."/>
            <person name="Lipzen A."/>
            <person name="Mereny Z."/>
            <person name="Hegedus B."/>
            <person name="Baldrian P."/>
            <person name="Stursova M."/>
            <person name="Weitz H."/>
            <person name="Taylor A."/>
            <person name="Grigoriev I.V."/>
            <person name="Nagy L.G."/>
            <person name="Martin F."/>
            <person name="Kauserud H."/>
        </authorList>
    </citation>
    <scope>NUCLEOTIDE SEQUENCE</scope>
    <source>
        <strain evidence="2">CBHHK002</strain>
    </source>
</reference>
<feature type="compositionally biased region" description="Basic and acidic residues" evidence="1">
    <location>
        <begin position="134"/>
        <end position="156"/>
    </location>
</feature>
<dbReference type="Proteomes" id="UP001218218">
    <property type="component" value="Unassembled WGS sequence"/>
</dbReference>
<feature type="region of interest" description="Disordered" evidence="1">
    <location>
        <begin position="1"/>
        <end position="95"/>
    </location>
</feature>
<name>A0AAD7E798_9AGAR</name>
<dbReference type="AlphaFoldDB" id="A0AAD7E798"/>
<gene>
    <name evidence="2" type="ORF">DFH08DRAFT_979524</name>
</gene>
<evidence type="ECO:0000313" key="3">
    <source>
        <dbReference type="Proteomes" id="UP001218218"/>
    </source>
</evidence>
<protein>
    <submittedName>
        <fullName evidence="2">Uncharacterized protein</fullName>
    </submittedName>
</protein>
<feature type="compositionally biased region" description="Polar residues" evidence="1">
    <location>
        <begin position="1"/>
        <end position="11"/>
    </location>
</feature>
<feature type="compositionally biased region" description="Acidic residues" evidence="1">
    <location>
        <begin position="22"/>
        <end position="37"/>
    </location>
</feature>